<accession>A0A2A6CMR5</accession>
<organism evidence="1 2">
    <name type="scientific">Pristionchus pacificus</name>
    <name type="common">Parasitic nematode worm</name>
    <dbReference type="NCBI Taxonomy" id="54126"/>
    <lineage>
        <taxon>Eukaryota</taxon>
        <taxon>Metazoa</taxon>
        <taxon>Ecdysozoa</taxon>
        <taxon>Nematoda</taxon>
        <taxon>Chromadorea</taxon>
        <taxon>Rhabditida</taxon>
        <taxon>Rhabditina</taxon>
        <taxon>Diplogasteromorpha</taxon>
        <taxon>Diplogasteroidea</taxon>
        <taxon>Neodiplogasteridae</taxon>
        <taxon>Pristionchus</taxon>
    </lineage>
</organism>
<keyword evidence="2" id="KW-1185">Reference proteome</keyword>
<accession>A0A8R1V6J8</accession>
<sequence>MPTGVERILCGSFADRCGTPVGVNFTSPVWSSSLSAPSRSLGQAPFYAVAWPSQSLSSVSSCGPRFGRRIVYLREANYPPNTVDESTGQPTLSVPAVLNVQTRGACNF</sequence>
<reference evidence="1" key="2">
    <citation type="submission" date="2022-06" db="UniProtKB">
        <authorList>
            <consortium name="EnsemblMetazoa"/>
        </authorList>
    </citation>
    <scope>IDENTIFICATION</scope>
    <source>
        <strain evidence="1">PS312</strain>
    </source>
</reference>
<dbReference type="Proteomes" id="UP000005239">
    <property type="component" value="Unassembled WGS sequence"/>
</dbReference>
<dbReference type="AlphaFoldDB" id="A0A2A6CMR5"/>
<gene>
    <name evidence="1" type="primary">WBGene00284173</name>
</gene>
<evidence type="ECO:0000313" key="1">
    <source>
        <dbReference type="EnsemblMetazoa" id="PPA45804.1"/>
    </source>
</evidence>
<proteinExistence type="predicted"/>
<reference evidence="2" key="1">
    <citation type="journal article" date="2008" name="Nat. Genet.">
        <title>The Pristionchus pacificus genome provides a unique perspective on nematode lifestyle and parasitism.</title>
        <authorList>
            <person name="Dieterich C."/>
            <person name="Clifton S.W."/>
            <person name="Schuster L.N."/>
            <person name="Chinwalla A."/>
            <person name="Delehaunty K."/>
            <person name="Dinkelacker I."/>
            <person name="Fulton L."/>
            <person name="Fulton R."/>
            <person name="Godfrey J."/>
            <person name="Minx P."/>
            <person name="Mitreva M."/>
            <person name="Roeseler W."/>
            <person name="Tian H."/>
            <person name="Witte H."/>
            <person name="Yang S.P."/>
            <person name="Wilson R.K."/>
            <person name="Sommer R.J."/>
        </authorList>
    </citation>
    <scope>NUCLEOTIDE SEQUENCE [LARGE SCALE GENOMIC DNA]</scope>
    <source>
        <strain evidence="2">PS312</strain>
    </source>
</reference>
<dbReference type="EnsemblMetazoa" id="PPA45804.1">
    <property type="protein sequence ID" value="PPA45804.1"/>
    <property type="gene ID" value="WBGene00284173"/>
</dbReference>
<name>A0A2A6CMR5_PRIPA</name>
<protein>
    <submittedName>
        <fullName evidence="1">Uncharacterized protein</fullName>
    </submittedName>
</protein>
<evidence type="ECO:0000313" key="2">
    <source>
        <dbReference type="Proteomes" id="UP000005239"/>
    </source>
</evidence>